<sequence length="270" mass="29201">MTQNMVTVNGVDVACTLSQPTHINVHIHQESVLAHLLKAGSSLKQFLSRPRNTGSSKTRICHEQLALGVTQVLLGLVSSTLAVCLYFGPWTELRASGCAFWAGSVAIAAGAGAIVNEKHRGKLLGLVSCLLTLAGIATAVAAAVLGVRSLIWQTDVTGISSLCAIPHPVITTPVYRRRWGDSDSSDWMEKECRSRMEMLMILFRELCALLTVVCILKVILYLASLGLSLRNMCVQRLPTLVEEELEKTLLGNNSVPPSTSEEKTPKVIIL</sequence>
<protein>
    <submittedName>
        <fullName evidence="2">Transmembrane protein 176B</fullName>
    </submittedName>
</protein>
<accession>A0AC58LID1</accession>
<keyword evidence="2" id="KW-0812">Transmembrane</keyword>
<evidence type="ECO:0000313" key="1">
    <source>
        <dbReference type="Proteomes" id="UP001732720"/>
    </source>
</evidence>
<reference evidence="2" key="1">
    <citation type="submission" date="2025-08" db="UniProtKB">
        <authorList>
            <consortium name="RefSeq"/>
        </authorList>
    </citation>
    <scope>IDENTIFICATION</scope>
</reference>
<dbReference type="Proteomes" id="UP001732720">
    <property type="component" value="Chromosome 2"/>
</dbReference>
<evidence type="ECO:0000313" key="2">
    <source>
        <dbReference type="RefSeq" id="XP_073916918.1"/>
    </source>
</evidence>
<dbReference type="RefSeq" id="XP_073916918.1">
    <property type="nucleotide sequence ID" value="XM_074060817.1"/>
</dbReference>
<organism evidence="1 2">
    <name type="scientific">Castor canadensis</name>
    <name type="common">American beaver</name>
    <dbReference type="NCBI Taxonomy" id="51338"/>
    <lineage>
        <taxon>Eukaryota</taxon>
        <taxon>Metazoa</taxon>
        <taxon>Chordata</taxon>
        <taxon>Craniata</taxon>
        <taxon>Vertebrata</taxon>
        <taxon>Euteleostomi</taxon>
        <taxon>Mammalia</taxon>
        <taxon>Eutheria</taxon>
        <taxon>Euarchontoglires</taxon>
        <taxon>Glires</taxon>
        <taxon>Rodentia</taxon>
        <taxon>Castorimorpha</taxon>
        <taxon>Castoridae</taxon>
        <taxon>Castor</taxon>
    </lineage>
</organism>
<keyword evidence="2" id="KW-0472">Membrane</keyword>
<name>A0AC58LID1_CASCN</name>
<gene>
    <name evidence="2" type="primary">Tmem176b</name>
</gene>
<proteinExistence type="predicted"/>
<keyword evidence="1" id="KW-1185">Reference proteome</keyword>